<evidence type="ECO:0000313" key="1">
    <source>
        <dbReference type="EMBL" id="MCI38307.1"/>
    </source>
</evidence>
<dbReference type="EMBL" id="LXQA010254261">
    <property type="protein sequence ID" value="MCI38307.1"/>
    <property type="molecule type" value="Genomic_DNA"/>
</dbReference>
<organism evidence="1 2">
    <name type="scientific">Trifolium medium</name>
    <dbReference type="NCBI Taxonomy" id="97028"/>
    <lineage>
        <taxon>Eukaryota</taxon>
        <taxon>Viridiplantae</taxon>
        <taxon>Streptophyta</taxon>
        <taxon>Embryophyta</taxon>
        <taxon>Tracheophyta</taxon>
        <taxon>Spermatophyta</taxon>
        <taxon>Magnoliopsida</taxon>
        <taxon>eudicotyledons</taxon>
        <taxon>Gunneridae</taxon>
        <taxon>Pentapetalae</taxon>
        <taxon>rosids</taxon>
        <taxon>fabids</taxon>
        <taxon>Fabales</taxon>
        <taxon>Fabaceae</taxon>
        <taxon>Papilionoideae</taxon>
        <taxon>50 kb inversion clade</taxon>
        <taxon>NPAAA clade</taxon>
        <taxon>Hologalegina</taxon>
        <taxon>IRL clade</taxon>
        <taxon>Trifolieae</taxon>
        <taxon>Trifolium</taxon>
    </lineage>
</organism>
<accession>A0A392RQ28</accession>
<proteinExistence type="predicted"/>
<keyword evidence="1" id="KW-0418">Kinase</keyword>
<name>A0A392RQ28_9FABA</name>
<dbReference type="GO" id="GO:0016301">
    <property type="term" value="F:kinase activity"/>
    <property type="evidence" value="ECO:0007669"/>
    <property type="project" value="UniProtKB-KW"/>
</dbReference>
<reference evidence="1 2" key="1">
    <citation type="journal article" date="2018" name="Front. Plant Sci.">
        <title>Red Clover (Trifolium pratense) and Zigzag Clover (T. medium) - A Picture of Genomic Similarities and Differences.</title>
        <authorList>
            <person name="Dluhosova J."/>
            <person name="Istvanek J."/>
            <person name="Nedelnik J."/>
            <person name="Repkova J."/>
        </authorList>
    </citation>
    <scope>NUCLEOTIDE SEQUENCE [LARGE SCALE GENOMIC DNA]</scope>
    <source>
        <strain evidence="2">cv. 10/8</strain>
        <tissue evidence="1">Leaf</tissue>
    </source>
</reference>
<keyword evidence="1" id="KW-0808">Transferase</keyword>
<protein>
    <submittedName>
        <fullName evidence="1">Receptor-like kinase</fullName>
    </submittedName>
</protein>
<sequence>MPKGSLASFLHAHGPEIRIDWPIRMNIAQGMAR</sequence>
<dbReference type="Proteomes" id="UP000265520">
    <property type="component" value="Unassembled WGS sequence"/>
</dbReference>
<dbReference type="AlphaFoldDB" id="A0A392RQ28"/>
<comment type="caution">
    <text evidence="1">The sequence shown here is derived from an EMBL/GenBank/DDBJ whole genome shotgun (WGS) entry which is preliminary data.</text>
</comment>
<keyword evidence="1" id="KW-0675">Receptor</keyword>
<evidence type="ECO:0000313" key="2">
    <source>
        <dbReference type="Proteomes" id="UP000265520"/>
    </source>
</evidence>
<feature type="non-terminal residue" evidence="1">
    <location>
        <position position="33"/>
    </location>
</feature>
<keyword evidence="2" id="KW-1185">Reference proteome</keyword>